<dbReference type="EMBL" id="OP797796">
    <property type="protein sequence ID" value="UZV40984.1"/>
    <property type="molecule type" value="Genomic_DNA"/>
</dbReference>
<name>A0A9E8K548_9CAUD</name>
<organism evidence="1 2">
    <name type="scientific">Aeromonas phage P2</name>
    <dbReference type="NCBI Taxonomy" id="2996101"/>
    <lineage>
        <taxon>Viruses</taxon>
        <taxon>Duplodnaviria</taxon>
        <taxon>Heunggongvirae</taxon>
        <taxon>Uroviricota</taxon>
        <taxon>Caudoviricetes</taxon>
        <taxon>Autographivirales</taxon>
        <taxon>Autonotataviridae</taxon>
        <taxon>Melnykvirinae</taxon>
        <taxon>Ahphunavirus</taxon>
        <taxon>Ahphunavirus P2</taxon>
    </lineage>
</organism>
<sequence length="161" mass="18062">MSNTIEAGWLFVMKDGNGARALCKGRILFADTEKHRYLIQWNSGELCWYTSDWFPNGVGYTMRDDDTASWSAKMAGLVRYLVGQATPSDDEQERGGYGPYYVSVDGGNAPTMQHSSHKNAKREAERIASIMAPDCGRSVRILKQVSELKATPVTTFERKWV</sequence>
<reference evidence="1" key="1">
    <citation type="submission" date="2022-11" db="EMBL/GenBank/DDBJ databases">
        <title>Characterization of Aeromonas phages.</title>
        <authorList>
            <person name="Nagar V."/>
            <person name="Pansare Godambe L."/>
            <person name="Tyagi A."/>
            <person name="Shashidhar R."/>
        </authorList>
    </citation>
    <scope>NUCLEOTIDE SEQUENCE</scope>
</reference>
<evidence type="ECO:0000313" key="1">
    <source>
        <dbReference type="EMBL" id="UZV40984.1"/>
    </source>
</evidence>
<proteinExistence type="predicted"/>
<protein>
    <submittedName>
        <fullName evidence="1">Uncharacterized protein</fullName>
    </submittedName>
</protein>
<dbReference type="Proteomes" id="UP001163713">
    <property type="component" value="Segment"/>
</dbReference>
<gene>
    <name evidence="1" type="ORF">P2_0028</name>
</gene>
<accession>A0A9E8K548</accession>
<keyword evidence="2" id="KW-1185">Reference proteome</keyword>
<evidence type="ECO:0000313" key="2">
    <source>
        <dbReference type="Proteomes" id="UP001163713"/>
    </source>
</evidence>